<dbReference type="Pfam" id="PF01136">
    <property type="entry name" value="Peptidase_U32"/>
    <property type="match status" value="1"/>
</dbReference>
<name>A0AAU8AAM8_9FIRM</name>
<dbReference type="AlphaFoldDB" id="A0AAU8AAM8"/>
<gene>
    <name evidence="1" type="ORF">PUP29_03110</name>
</gene>
<dbReference type="PANTHER" id="PTHR30217">
    <property type="entry name" value="PEPTIDASE U32 FAMILY"/>
    <property type="match status" value="1"/>
</dbReference>
<evidence type="ECO:0000313" key="1">
    <source>
        <dbReference type="EMBL" id="XCC62925.1"/>
    </source>
</evidence>
<dbReference type="RefSeq" id="WP_079547283.1">
    <property type="nucleotide sequence ID" value="NZ_CP117826.1"/>
</dbReference>
<accession>A0AAU8AAM8</accession>
<dbReference type="EMBL" id="CP117826">
    <property type="protein sequence ID" value="XCC62925.1"/>
    <property type="molecule type" value="Genomic_DNA"/>
</dbReference>
<dbReference type="InterPro" id="IPR051454">
    <property type="entry name" value="RNA/ubiquinone_mod_enzymes"/>
</dbReference>
<dbReference type="PROSITE" id="PS01276">
    <property type="entry name" value="PEPTIDASE_U32"/>
    <property type="match status" value="1"/>
</dbReference>
<organism evidence="1">
    <name type="scientific">Christensenella massiliensis</name>
    <dbReference type="NCBI Taxonomy" id="1805714"/>
    <lineage>
        <taxon>Bacteria</taxon>
        <taxon>Bacillati</taxon>
        <taxon>Bacillota</taxon>
        <taxon>Clostridia</taxon>
        <taxon>Christensenellales</taxon>
        <taxon>Christensenellaceae</taxon>
        <taxon>Christensenella</taxon>
    </lineage>
</organism>
<dbReference type="SUPFAM" id="SSF51569">
    <property type="entry name" value="Aldolase"/>
    <property type="match status" value="1"/>
</dbReference>
<proteinExistence type="predicted"/>
<dbReference type="PANTHER" id="PTHR30217:SF10">
    <property type="entry name" value="23S RRNA 5-HYDROXYCYTIDINE C2501 SYNTHASE"/>
    <property type="match status" value="1"/>
</dbReference>
<sequence>MELLSPAGGWDSLKAAVENGADAVYIGAKNFSARNLADNFEDIAKAVSFAHRAGVKLYLALNTLVRDREIPAWLDTAKAAAEAGADAFIVQDLGCAMLLKELCPSVRLHASTQMTAHSTAGVRALKELGFERVVLARELSFSEICRIQENVDIDLEVFVHGALCVCYSGQCLMSSLIGGRSANRGLCAQPCRLDYSANGKKGRLLSPRDLCLIDHILQLDEAGIASAKIEGRMKPAQYVGTVTRIYRKALDGKPITKEDKAELLRVFSRRGFTDRPFSAEIPDILPRSHSALKAHPSGAASIGAGFSEYAPLKKGKPKKPRKLAAQVLTEAQARAVLPLVDILYVPCHAGWTGALAKNKAQIVGVRSLVSHDGEHSACASGFETELVSTLGASDAPHRISDASLHAANSQTLKALRMLGCERATVSVELNAAQISDLSDVLPTEVIAYGRLTLMTTNRCPLRCGDPKHCAARAGKAVLTDRMGKKFPILYLGPGCRIALLNSAPIYMADKLPLISANVLRLVFTTETPKQCARLVQEYRDAMHGKAPRALPREFTRGHFTRGVK</sequence>
<reference evidence="1" key="1">
    <citation type="submission" date="2023-02" db="EMBL/GenBank/DDBJ databases">
        <title>Gut commensal Christensenella minuta modulates host metabolism via a new class of secondary bile acids.</title>
        <authorList>
            <person name="Liu C."/>
        </authorList>
    </citation>
    <scope>NUCLEOTIDE SEQUENCE</scope>
    <source>
        <strain evidence="1">CA70</strain>
    </source>
</reference>
<dbReference type="InterPro" id="IPR001539">
    <property type="entry name" value="Peptidase_U32"/>
</dbReference>
<protein>
    <submittedName>
        <fullName evidence="1">U32 family peptidase</fullName>
    </submittedName>
</protein>